<protein>
    <recommendedName>
        <fullName evidence="4">Transmembrane protein</fullName>
    </recommendedName>
</protein>
<feature type="transmembrane region" description="Helical" evidence="1">
    <location>
        <begin position="50"/>
        <end position="72"/>
    </location>
</feature>
<evidence type="ECO:0000256" key="1">
    <source>
        <dbReference type="SAM" id="Phobius"/>
    </source>
</evidence>
<keyword evidence="1" id="KW-0812">Transmembrane</keyword>
<organism evidence="2 3">
    <name type="scientific">Lentinula detonsa</name>
    <dbReference type="NCBI Taxonomy" id="2804962"/>
    <lineage>
        <taxon>Eukaryota</taxon>
        <taxon>Fungi</taxon>
        <taxon>Dikarya</taxon>
        <taxon>Basidiomycota</taxon>
        <taxon>Agaricomycotina</taxon>
        <taxon>Agaricomycetes</taxon>
        <taxon>Agaricomycetidae</taxon>
        <taxon>Agaricales</taxon>
        <taxon>Marasmiineae</taxon>
        <taxon>Omphalotaceae</taxon>
        <taxon>Lentinula</taxon>
    </lineage>
</organism>
<comment type="caution">
    <text evidence="2">The sequence shown here is derived from an EMBL/GenBank/DDBJ whole genome shotgun (WGS) entry which is preliminary data.</text>
</comment>
<dbReference type="Proteomes" id="UP001142393">
    <property type="component" value="Unassembled WGS sequence"/>
</dbReference>
<reference evidence="2 3" key="1">
    <citation type="journal article" date="2023" name="Proc. Natl. Acad. Sci. U.S.A.">
        <title>A global phylogenomic analysis of the shiitake genus Lentinula.</title>
        <authorList>
            <person name="Sierra-Patev S."/>
            <person name="Min B."/>
            <person name="Naranjo-Ortiz M."/>
            <person name="Looney B."/>
            <person name="Konkel Z."/>
            <person name="Slot J.C."/>
            <person name="Sakamoto Y."/>
            <person name="Steenwyk J.L."/>
            <person name="Rokas A."/>
            <person name="Carro J."/>
            <person name="Camarero S."/>
            <person name="Ferreira P."/>
            <person name="Molpeceres G."/>
            <person name="Ruiz-Duenas F.J."/>
            <person name="Serrano A."/>
            <person name="Henrissat B."/>
            <person name="Drula E."/>
            <person name="Hughes K.W."/>
            <person name="Mata J.L."/>
            <person name="Ishikawa N.K."/>
            <person name="Vargas-Isla R."/>
            <person name="Ushijima S."/>
            <person name="Smith C.A."/>
            <person name="Donoghue J."/>
            <person name="Ahrendt S."/>
            <person name="Andreopoulos W."/>
            <person name="He G."/>
            <person name="LaButti K."/>
            <person name="Lipzen A."/>
            <person name="Ng V."/>
            <person name="Riley R."/>
            <person name="Sandor L."/>
            <person name="Barry K."/>
            <person name="Martinez A.T."/>
            <person name="Xiao Y."/>
            <person name="Gibbons J.G."/>
            <person name="Terashima K."/>
            <person name="Grigoriev I.V."/>
            <person name="Hibbett D."/>
        </authorList>
    </citation>
    <scope>NUCLEOTIDE SEQUENCE [LARGE SCALE GENOMIC DNA]</scope>
    <source>
        <strain evidence="2 3">TFB7810</strain>
    </source>
</reference>
<keyword evidence="3" id="KW-1185">Reference proteome</keyword>
<evidence type="ECO:0000313" key="2">
    <source>
        <dbReference type="EMBL" id="KAJ3751172.1"/>
    </source>
</evidence>
<proteinExistence type="predicted"/>
<dbReference type="AlphaFoldDB" id="A0A9W8PC69"/>
<sequence>MKSLKVHTKKRVNVYTGRRSNPKELCSYLGIFKRPDVLKWDLRLFVSDRLTFVLSLSWILPLNVSMNAFAFIHTFLFMLFHCVSCASAVVVNIVFLVFSY</sequence>
<keyword evidence="1" id="KW-0472">Membrane</keyword>
<dbReference type="EMBL" id="JANVFU010000001">
    <property type="protein sequence ID" value="KAJ3751172.1"/>
    <property type="molecule type" value="Genomic_DNA"/>
</dbReference>
<gene>
    <name evidence="2" type="ORF">DFH05DRAFT_1470264</name>
</gene>
<evidence type="ECO:0000313" key="3">
    <source>
        <dbReference type="Proteomes" id="UP001142393"/>
    </source>
</evidence>
<feature type="transmembrane region" description="Helical" evidence="1">
    <location>
        <begin position="78"/>
        <end position="98"/>
    </location>
</feature>
<evidence type="ECO:0008006" key="4">
    <source>
        <dbReference type="Google" id="ProtNLM"/>
    </source>
</evidence>
<keyword evidence="1" id="KW-1133">Transmembrane helix</keyword>
<name>A0A9W8PC69_9AGAR</name>
<accession>A0A9W8PC69</accession>